<keyword evidence="4" id="KW-0804">Transcription</keyword>
<protein>
    <submittedName>
        <fullName evidence="8">Duplicated homeodomain-like superfamily protein</fullName>
    </submittedName>
</protein>
<dbReference type="Gene3D" id="1.10.10.60">
    <property type="entry name" value="Homeodomain-like"/>
    <property type="match status" value="2"/>
</dbReference>
<feature type="compositionally biased region" description="Polar residues" evidence="6">
    <location>
        <begin position="281"/>
        <end position="319"/>
    </location>
</feature>
<accession>A0A7J0FVY7</accession>
<name>A0A7J0FVY7_9ERIC</name>
<evidence type="ECO:0000256" key="1">
    <source>
        <dbReference type="ARBA" id="ARBA00004123"/>
    </source>
</evidence>
<reference evidence="8 9" key="1">
    <citation type="submission" date="2019-07" db="EMBL/GenBank/DDBJ databases">
        <title>De Novo Assembly of kiwifruit Actinidia rufa.</title>
        <authorList>
            <person name="Sugita-Konishi S."/>
            <person name="Sato K."/>
            <person name="Mori E."/>
            <person name="Abe Y."/>
            <person name="Kisaki G."/>
            <person name="Hamano K."/>
            <person name="Suezawa K."/>
            <person name="Otani M."/>
            <person name="Fukuda T."/>
            <person name="Manabe T."/>
            <person name="Gomi K."/>
            <person name="Tabuchi M."/>
            <person name="Akimitsu K."/>
            <person name="Kataoka I."/>
        </authorList>
    </citation>
    <scope>NUCLEOTIDE SEQUENCE [LARGE SCALE GENOMIC DNA]</scope>
    <source>
        <strain evidence="9">cv. Fuchu</strain>
    </source>
</reference>
<evidence type="ECO:0000313" key="9">
    <source>
        <dbReference type="Proteomes" id="UP000585474"/>
    </source>
</evidence>
<feature type="domain" description="Myb-like" evidence="7">
    <location>
        <begin position="336"/>
        <end position="398"/>
    </location>
</feature>
<dbReference type="Pfam" id="PF13837">
    <property type="entry name" value="Myb_DNA-bind_4"/>
    <property type="match status" value="2"/>
</dbReference>
<evidence type="ECO:0000256" key="6">
    <source>
        <dbReference type="SAM" id="MobiDB-lite"/>
    </source>
</evidence>
<keyword evidence="2" id="KW-0805">Transcription regulation</keyword>
<comment type="subcellular location">
    <subcellularLocation>
        <location evidence="1">Nucleus</location>
    </subcellularLocation>
</comment>
<comment type="caution">
    <text evidence="8">The sequence shown here is derived from an EMBL/GenBank/DDBJ whole genome shotgun (WGS) entry which is preliminary data.</text>
</comment>
<dbReference type="PROSITE" id="PS50090">
    <property type="entry name" value="MYB_LIKE"/>
    <property type="match status" value="2"/>
</dbReference>
<dbReference type="CDD" id="cd12203">
    <property type="entry name" value="GT1"/>
    <property type="match status" value="1"/>
</dbReference>
<keyword evidence="5" id="KW-0539">Nucleus</keyword>
<keyword evidence="3 8" id="KW-0238">DNA-binding</keyword>
<feature type="domain" description="Myb-like" evidence="7">
    <location>
        <begin position="98"/>
        <end position="150"/>
    </location>
</feature>
<evidence type="ECO:0000256" key="5">
    <source>
        <dbReference type="ARBA" id="ARBA00023242"/>
    </source>
</evidence>
<dbReference type="GO" id="GO:0006355">
    <property type="term" value="P:regulation of DNA-templated transcription"/>
    <property type="evidence" value="ECO:0007669"/>
    <property type="project" value="UniProtKB-ARBA"/>
</dbReference>
<dbReference type="InterPro" id="IPR001005">
    <property type="entry name" value="SANT/Myb"/>
</dbReference>
<dbReference type="GO" id="GO:0003677">
    <property type="term" value="F:DNA binding"/>
    <property type="evidence" value="ECO:0007669"/>
    <property type="project" value="UniProtKB-KW"/>
</dbReference>
<sequence>MFDGIPEQFHQFIASSRTSVHPLSLSFPLHGSTTQTFPSFDPFPSSHHQPLQLQPHLLPQLHHPPTHHKQEEEREANSFLSTSLELERERSVAGPIDPWSSDEVLALLRIRSSMENWLPDFTWEHVSRKLAGLGYRRSGEMCKDKFEEESRHLNTITTTYTKNYRFFSELEEVCHGENSHVLAEKNPNVENLPRDEADKIGKQISLEKQDSRNETEEMHNKIIEDMVKRDEEKIAREEAWKKQETERINKEIEIRAREQAISGDRQTKLIEVRFLHPSPSPSLIQPQNPNPTRHPSNQNPSSLATSPIENPSSSNTQKAPPSPNSAKNEREDIGKRWPRDEVLALINLRCSLNSNSGPNEEKELGAKGPLWKRISQGMLELGYKRSAKRCKEKWENINKYFRKTKDVNKKRSIDSRTCPYFHQLSTLYSQGALVGPLDGPENCSATPENRLENANAEAGEVHPALDFEF</sequence>
<evidence type="ECO:0000256" key="3">
    <source>
        <dbReference type="ARBA" id="ARBA00023125"/>
    </source>
</evidence>
<feature type="compositionally biased region" description="Basic and acidic residues" evidence="6">
    <location>
        <begin position="327"/>
        <end position="336"/>
    </location>
</feature>
<evidence type="ECO:0000313" key="8">
    <source>
        <dbReference type="EMBL" id="GFZ02863.1"/>
    </source>
</evidence>
<evidence type="ECO:0000259" key="7">
    <source>
        <dbReference type="PROSITE" id="PS50090"/>
    </source>
</evidence>
<dbReference type="EMBL" id="BJWL01000015">
    <property type="protein sequence ID" value="GFZ02863.1"/>
    <property type="molecule type" value="Genomic_DNA"/>
</dbReference>
<feature type="region of interest" description="Disordered" evidence="6">
    <location>
        <begin position="277"/>
        <end position="336"/>
    </location>
</feature>
<proteinExistence type="predicted"/>
<keyword evidence="9" id="KW-1185">Reference proteome</keyword>
<dbReference type="SMART" id="SM00717">
    <property type="entry name" value="SANT"/>
    <property type="match status" value="2"/>
</dbReference>
<evidence type="ECO:0000256" key="4">
    <source>
        <dbReference type="ARBA" id="ARBA00023163"/>
    </source>
</evidence>
<dbReference type="AlphaFoldDB" id="A0A7J0FVY7"/>
<feature type="region of interest" description="Disordered" evidence="6">
    <location>
        <begin position="58"/>
        <end position="80"/>
    </location>
</feature>
<dbReference type="PANTHER" id="PTHR21654:SF61">
    <property type="entry name" value="TRIHELIX TRANSCRIPTION FACTOR GTL2"/>
    <property type="match status" value="1"/>
</dbReference>
<dbReference type="OrthoDB" id="691673at2759"/>
<dbReference type="PANTHER" id="PTHR21654">
    <property type="entry name" value="FI21293P1"/>
    <property type="match status" value="1"/>
</dbReference>
<evidence type="ECO:0000256" key="2">
    <source>
        <dbReference type="ARBA" id="ARBA00023015"/>
    </source>
</evidence>
<dbReference type="InterPro" id="IPR044822">
    <property type="entry name" value="Myb_DNA-bind_4"/>
</dbReference>
<dbReference type="GO" id="GO:0005634">
    <property type="term" value="C:nucleus"/>
    <property type="evidence" value="ECO:0007669"/>
    <property type="project" value="UniProtKB-SubCell"/>
</dbReference>
<organism evidence="8 9">
    <name type="scientific">Actinidia rufa</name>
    <dbReference type="NCBI Taxonomy" id="165716"/>
    <lineage>
        <taxon>Eukaryota</taxon>
        <taxon>Viridiplantae</taxon>
        <taxon>Streptophyta</taxon>
        <taxon>Embryophyta</taxon>
        <taxon>Tracheophyta</taxon>
        <taxon>Spermatophyta</taxon>
        <taxon>Magnoliopsida</taxon>
        <taxon>eudicotyledons</taxon>
        <taxon>Gunneridae</taxon>
        <taxon>Pentapetalae</taxon>
        <taxon>asterids</taxon>
        <taxon>Ericales</taxon>
        <taxon>Actinidiaceae</taxon>
        <taxon>Actinidia</taxon>
    </lineage>
</organism>
<gene>
    <name evidence="8" type="ORF">Acr_15g0014710</name>
</gene>
<keyword evidence="8" id="KW-0371">Homeobox</keyword>
<dbReference type="Proteomes" id="UP000585474">
    <property type="component" value="Unassembled WGS sequence"/>
</dbReference>